<dbReference type="Proteomes" id="UP001732700">
    <property type="component" value="Chromosome 2D"/>
</dbReference>
<organism evidence="1 2">
    <name type="scientific">Avena sativa</name>
    <name type="common">Oat</name>
    <dbReference type="NCBI Taxonomy" id="4498"/>
    <lineage>
        <taxon>Eukaryota</taxon>
        <taxon>Viridiplantae</taxon>
        <taxon>Streptophyta</taxon>
        <taxon>Embryophyta</taxon>
        <taxon>Tracheophyta</taxon>
        <taxon>Spermatophyta</taxon>
        <taxon>Magnoliopsida</taxon>
        <taxon>Liliopsida</taxon>
        <taxon>Poales</taxon>
        <taxon>Poaceae</taxon>
        <taxon>BOP clade</taxon>
        <taxon>Pooideae</taxon>
        <taxon>Poodae</taxon>
        <taxon>Poeae</taxon>
        <taxon>Poeae Chloroplast Group 1 (Aveneae type)</taxon>
        <taxon>Aveninae</taxon>
        <taxon>Avena</taxon>
    </lineage>
</organism>
<sequence>MTESNCSSPVQLQARGIESMESRSSAPSPHLLFVTSPMQGHINPVRRLAARVAAAADPRVTISTAVSGHRRMFPTLASPDEEAVDAAGLLHVPFSDGYDEGFDRSVHDARSYAARARAAGRETLSGVLARLADRGRPVTRVVYTFLVGWAPEVARAHGVPATLLWIQPAAVFAVYYHCFHGHGAALASCANDPARDAVVRLPGLPPLNSRALPSIVAVTSPEQQGYPVLGILRDLFLAFDGDSRPTKVLVNTFDALEPEALRAIMPGLEFVAVGPVVPDIGASPSSTDLSLCDVDASGYMEWLDAQAARSVVYVSFGTVFTASRRQELETLQGLKATGRPYLGVLRKVGGEEGSALDGTDGDGGADDGRQGMVVEWCDQSRVLSHPAVGCFVTHCGWNSALESIASGVPIVAVPQWTDQPTVAWVVEECAGVGVRVAVDGEGVAGRGEIQRCVETVMGDGDAALEIRARAARWMERAKEAVTDGGALERNLQAFLSGL</sequence>
<name>A0ACD5V953_AVESA</name>
<protein>
    <submittedName>
        <fullName evidence="1">Uncharacterized protein</fullName>
    </submittedName>
</protein>
<reference evidence="1" key="1">
    <citation type="submission" date="2021-05" db="EMBL/GenBank/DDBJ databases">
        <authorList>
            <person name="Scholz U."/>
            <person name="Mascher M."/>
            <person name="Fiebig A."/>
        </authorList>
    </citation>
    <scope>NUCLEOTIDE SEQUENCE [LARGE SCALE GENOMIC DNA]</scope>
</reference>
<reference evidence="1" key="2">
    <citation type="submission" date="2025-09" db="UniProtKB">
        <authorList>
            <consortium name="EnsemblPlants"/>
        </authorList>
    </citation>
    <scope>IDENTIFICATION</scope>
</reference>
<proteinExistence type="predicted"/>
<keyword evidence="2" id="KW-1185">Reference proteome</keyword>
<evidence type="ECO:0000313" key="2">
    <source>
        <dbReference type="Proteomes" id="UP001732700"/>
    </source>
</evidence>
<evidence type="ECO:0000313" key="1">
    <source>
        <dbReference type="EnsemblPlants" id="AVESA.00010b.r2.2DG0397300.1.CDS.1"/>
    </source>
</evidence>
<accession>A0ACD5V953</accession>
<dbReference type="EnsemblPlants" id="AVESA.00010b.r2.2DG0397300.1">
    <property type="protein sequence ID" value="AVESA.00010b.r2.2DG0397300.1.CDS.1"/>
    <property type="gene ID" value="AVESA.00010b.r2.2DG0397300"/>
</dbReference>